<organism evidence="1 2">
    <name type="scientific">Holdemania filiformis DSM 12042</name>
    <dbReference type="NCBI Taxonomy" id="545696"/>
    <lineage>
        <taxon>Bacteria</taxon>
        <taxon>Bacillati</taxon>
        <taxon>Bacillota</taxon>
        <taxon>Erysipelotrichia</taxon>
        <taxon>Erysipelotrichales</taxon>
        <taxon>Erysipelotrichaceae</taxon>
        <taxon>Holdemania</taxon>
    </lineage>
</organism>
<accession>B9Y8G2</accession>
<gene>
    <name evidence="1" type="ORF">HOLDEFILI_02109</name>
</gene>
<evidence type="ECO:0000313" key="1">
    <source>
        <dbReference type="EMBL" id="EEF67717.1"/>
    </source>
</evidence>
<reference evidence="1 2" key="1">
    <citation type="submission" date="2008-12" db="EMBL/GenBank/DDBJ databases">
        <authorList>
            <person name="Fulton L."/>
            <person name="Clifton S."/>
            <person name="Fulton B."/>
            <person name="Xu J."/>
            <person name="Minx P."/>
            <person name="Pepin K.H."/>
            <person name="Johnson M."/>
            <person name="Bhonagiri V."/>
            <person name="Nash W.E."/>
            <person name="Mardis E.R."/>
            <person name="Wilson R.K."/>
        </authorList>
    </citation>
    <scope>NUCLEOTIDE SEQUENCE [LARGE SCALE GENOMIC DNA]</scope>
    <source>
        <strain evidence="1 2">DSM 12042</strain>
    </source>
</reference>
<reference evidence="1 2" key="2">
    <citation type="submission" date="2009-02" db="EMBL/GenBank/DDBJ databases">
        <title>Draft genome sequence of Holdemania filiformis DSM 12042.</title>
        <authorList>
            <person name="Sudarsanam P."/>
            <person name="Ley R."/>
            <person name="Guruge J."/>
            <person name="Turnbaugh P.J."/>
            <person name="Mahowald M."/>
            <person name="Liep D."/>
            <person name="Gordon J."/>
        </authorList>
    </citation>
    <scope>NUCLEOTIDE SEQUENCE [LARGE SCALE GENOMIC DNA]</scope>
    <source>
        <strain evidence="1 2">DSM 12042</strain>
    </source>
</reference>
<protein>
    <submittedName>
        <fullName evidence="1">Uncharacterized protein</fullName>
    </submittedName>
</protein>
<name>B9Y8G2_9FIRM</name>
<evidence type="ECO:0000313" key="2">
    <source>
        <dbReference type="Proteomes" id="UP000005950"/>
    </source>
</evidence>
<dbReference type="STRING" id="545696.HOLDEFILI_02109"/>
<dbReference type="EMBL" id="ACCF01000124">
    <property type="protein sequence ID" value="EEF67717.1"/>
    <property type="molecule type" value="Genomic_DNA"/>
</dbReference>
<proteinExistence type="predicted"/>
<sequence>MRTRQPHFISRFQFLQTFATGTFRTKNPIILGIVRIFNVDSRGKMI</sequence>
<dbReference type="AlphaFoldDB" id="B9Y8G2"/>
<comment type="caution">
    <text evidence="1">The sequence shown here is derived from an EMBL/GenBank/DDBJ whole genome shotgun (WGS) entry which is preliminary data.</text>
</comment>
<dbReference type="Proteomes" id="UP000005950">
    <property type="component" value="Unassembled WGS sequence"/>
</dbReference>
<dbReference type="HOGENOM" id="CLU_3184585_0_0_9"/>